<feature type="chain" id="PRO_5044013044" description="Beta-casein" evidence="9">
    <location>
        <begin position="16"/>
        <end position="325"/>
    </location>
</feature>
<evidence type="ECO:0000256" key="9">
    <source>
        <dbReference type="SAM" id="SignalP"/>
    </source>
</evidence>
<evidence type="ECO:0000313" key="10">
    <source>
        <dbReference type="EMBL" id="KAK7830858.1"/>
    </source>
</evidence>
<dbReference type="InterPro" id="IPR001588">
    <property type="entry name" value="Casein"/>
</dbReference>
<proteinExistence type="inferred from homology"/>
<keyword evidence="6" id="KW-0597">Phosphoprotein</keyword>
<gene>
    <name evidence="10" type="ORF">U0070_018402</name>
</gene>
<organism evidence="10 11">
    <name type="scientific">Myodes glareolus</name>
    <name type="common">Bank vole</name>
    <name type="synonym">Clethrionomys glareolus</name>
    <dbReference type="NCBI Taxonomy" id="447135"/>
    <lineage>
        <taxon>Eukaryota</taxon>
        <taxon>Metazoa</taxon>
        <taxon>Chordata</taxon>
        <taxon>Craniata</taxon>
        <taxon>Vertebrata</taxon>
        <taxon>Euteleostomi</taxon>
        <taxon>Mammalia</taxon>
        <taxon>Eutheria</taxon>
        <taxon>Euarchontoglires</taxon>
        <taxon>Glires</taxon>
        <taxon>Rodentia</taxon>
        <taxon>Myomorpha</taxon>
        <taxon>Muroidea</taxon>
        <taxon>Cricetidae</taxon>
        <taxon>Arvicolinae</taxon>
        <taxon>Myodes</taxon>
    </lineage>
</organism>
<dbReference type="Pfam" id="PF00363">
    <property type="entry name" value="Casein"/>
    <property type="match status" value="1"/>
</dbReference>
<sequence length="325" mass="35837">MKVFILACLVTLAFASEKLQMVEQMEQLQAKEVLQDKVHPFIQSQPQAFPYNQPISCTPFAQNIQPIAQPSVVPSLGPVLSPELEAFLKAKATILPKHKSASSLNSETVLHLINPQVLSLANLANQHISQAQVQALAQALQAFLQTPLVSSQTQLTIPQSKILYLLQQVAPFLQTDMPAQALLQYLDVLLSPTFQFQPPQPTTSNIRVLFQYKPEYEIGMSTTNLMKRSSDSIHSEACIHQAKNAETFSPEESNSDPCSNKEANSLPNRDSKKGSKKELDAKNFYEDAAEYVGCELVSAALEGGSRDSITVMVMFLNGSEYQLLS</sequence>
<evidence type="ECO:0000256" key="5">
    <source>
        <dbReference type="ARBA" id="ARBA00022525"/>
    </source>
</evidence>
<comment type="subcellular location">
    <subcellularLocation>
        <location evidence="2">Secreted</location>
    </subcellularLocation>
</comment>
<dbReference type="AlphaFoldDB" id="A0AAW0JWU6"/>
<keyword evidence="11" id="KW-1185">Reference proteome</keyword>
<evidence type="ECO:0000256" key="1">
    <source>
        <dbReference type="ARBA" id="ARBA00002287"/>
    </source>
</evidence>
<feature type="compositionally biased region" description="Polar residues" evidence="8">
    <location>
        <begin position="245"/>
        <end position="268"/>
    </location>
</feature>
<comment type="function">
    <text evidence="1">Important role in determination of the surface properties of the casein micelles.</text>
</comment>
<feature type="region of interest" description="Disordered" evidence="8">
    <location>
        <begin position="245"/>
        <end position="277"/>
    </location>
</feature>
<dbReference type="PANTHER" id="PTHR11500:SF0">
    <property type="entry name" value="BETA-CASEIN"/>
    <property type="match status" value="1"/>
</dbReference>
<name>A0AAW0JWU6_MYOGA</name>
<reference evidence="10 11" key="1">
    <citation type="journal article" date="2023" name="bioRxiv">
        <title>Conserved and derived expression patterns and positive selection on dental genes reveal complex evolutionary context of ever-growing rodent molars.</title>
        <authorList>
            <person name="Calamari Z.T."/>
            <person name="Song A."/>
            <person name="Cohen E."/>
            <person name="Akter M."/>
            <person name="Roy R.D."/>
            <person name="Hallikas O."/>
            <person name="Christensen M.M."/>
            <person name="Li P."/>
            <person name="Marangoni P."/>
            <person name="Jernvall J."/>
            <person name="Klein O.D."/>
        </authorList>
    </citation>
    <scope>NUCLEOTIDE SEQUENCE [LARGE SCALE GENOMIC DNA]</scope>
    <source>
        <strain evidence="10">V071</strain>
    </source>
</reference>
<keyword evidence="5" id="KW-0964">Secreted</keyword>
<accession>A0AAW0JWU6</accession>
<evidence type="ECO:0000256" key="2">
    <source>
        <dbReference type="ARBA" id="ARBA00004613"/>
    </source>
</evidence>
<evidence type="ECO:0000256" key="4">
    <source>
        <dbReference type="ARBA" id="ARBA00018977"/>
    </source>
</evidence>
<evidence type="ECO:0000256" key="7">
    <source>
        <dbReference type="ARBA" id="ARBA00022743"/>
    </source>
</evidence>
<dbReference type="PANTHER" id="PTHR11500">
    <property type="entry name" value="BETA CASEIN"/>
    <property type="match status" value="1"/>
</dbReference>
<dbReference type="GO" id="GO:0005615">
    <property type="term" value="C:extracellular space"/>
    <property type="evidence" value="ECO:0007669"/>
    <property type="project" value="TreeGrafter"/>
</dbReference>
<dbReference type="EMBL" id="JBBHLL010000016">
    <property type="protein sequence ID" value="KAK7830858.1"/>
    <property type="molecule type" value="Genomic_DNA"/>
</dbReference>
<evidence type="ECO:0000256" key="6">
    <source>
        <dbReference type="ARBA" id="ARBA00022553"/>
    </source>
</evidence>
<evidence type="ECO:0000256" key="8">
    <source>
        <dbReference type="SAM" id="MobiDB-lite"/>
    </source>
</evidence>
<comment type="caution">
    <text evidence="10">The sequence shown here is derived from an EMBL/GenBank/DDBJ whole genome shotgun (WGS) entry which is preliminary data.</text>
</comment>
<evidence type="ECO:0000256" key="3">
    <source>
        <dbReference type="ARBA" id="ARBA00008083"/>
    </source>
</evidence>
<keyword evidence="7" id="KW-0494">Milk protein</keyword>
<feature type="signal peptide" evidence="9">
    <location>
        <begin position="1"/>
        <end position="15"/>
    </location>
</feature>
<protein>
    <recommendedName>
        <fullName evidence="4">Beta-casein</fullName>
    </recommendedName>
</protein>
<dbReference type="InterPro" id="IPR016345">
    <property type="entry name" value="Casein_beta"/>
</dbReference>
<dbReference type="Proteomes" id="UP001488838">
    <property type="component" value="Unassembled WGS sequence"/>
</dbReference>
<keyword evidence="9" id="KW-0732">Signal</keyword>
<comment type="similarity">
    <text evidence="3">Belongs to the beta-casein family.</text>
</comment>
<evidence type="ECO:0000313" key="11">
    <source>
        <dbReference type="Proteomes" id="UP001488838"/>
    </source>
</evidence>